<evidence type="ECO:0000313" key="6">
    <source>
        <dbReference type="EMBL" id="RJF89714.1"/>
    </source>
</evidence>
<gene>
    <name evidence="6" type="ORF">D3874_24360</name>
</gene>
<name>A0A418WI46_9PROT</name>
<dbReference type="InterPro" id="IPR058245">
    <property type="entry name" value="NreC/VraR/RcsB-like_REC"/>
</dbReference>
<dbReference type="Pfam" id="PF00196">
    <property type="entry name" value="GerE"/>
    <property type="match status" value="1"/>
</dbReference>
<dbReference type="InterPro" id="IPR000792">
    <property type="entry name" value="Tscrpt_reg_LuxR_C"/>
</dbReference>
<proteinExistence type="predicted"/>
<dbReference type="AlphaFoldDB" id="A0A418WI46"/>
<reference evidence="6 7" key="1">
    <citation type="submission" date="2018-09" db="EMBL/GenBank/DDBJ databases">
        <authorList>
            <person name="Zhu H."/>
        </authorList>
    </citation>
    <scope>NUCLEOTIDE SEQUENCE [LARGE SCALE GENOMIC DNA]</scope>
    <source>
        <strain evidence="6 7">K1W22B-8</strain>
    </source>
</reference>
<dbReference type="InterPro" id="IPR051015">
    <property type="entry name" value="EvgA-like"/>
</dbReference>
<comment type="caution">
    <text evidence="6">The sequence shown here is derived from an EMBL/GenBank/DDBJ whole genome shotgun (WGS) entry which is preliminary data.</text>
</comment>
<dbReference type="InterPro" id="IPR036388">
    <property type="entry name" value="WH-like_DNA-bd_sf"/>
</dbReference>
<dbReference type="Gene3D" id="1.10.10.10">
    <property type="entry name" value="Winged helix-like DNA-binding domain superfamily/Winged helix DNA-binding domain"/>
    <property type="match status" value="1"/>
</dbReference>
<dbReference type="PANTHER" id="PTHR45566:SF2">
    <property type="entry name" value="NARL SUBFAMILY"/>
    <property type="match status" value="1"/>
</dbReference>
<evidence type="ECO:0000256" key="3">
    <source>
        <dbReference type="PROSITE-ProRule" id="PRU00169"/>
    </source>
</evidence>
<dbReference type="CDD" id="cd06170">
    <property type="entry name" value="LuxR_C_like"/>
    <property type="match status" value="1"/>
</dbReference>
<keyword evidence="1 3" id="KW-0597">Phosphoprotein</keyword>
<dbReference type="SUPFAM" id="SSF46894">
    <property type="entry name" value="C-terminal effector domain of the bipartite response regulators"/>
    <property type="match status" value="1"/>
</dbReference>
<feature type="domain" description="HTH luxR-type" evidence="4">
    <location>
        <begin position="137"/>
        <end position="202"/>
    </location>
</feature>
<dbReference type="OrthoDB" id="9805444at2"/>
<evidence type="ECO:0000256" key="1">
    <source>
        <dbReference type="ARBA" id="ARBA00022553"/>
    </source>
</evidence>
<dbReference type="SMART" id="SM00448">
    <property type="entry name" value="REC"/>
    <property type="match status" value="1"/>
</dbReference>
<accession>A0A418WI46</accession>
<evidence type="ECO:0000259" key="4">
    <source>
        <dbReference type="PROSITE" id="PS50043"/>
    </source>
</evidence>
<dbReference type="EMBL" id="QYUK01000011">
    <property type="protein sequence ID" value="RJF89714.1"/>
    <property type="molecule type" value="Genomic_DNA"/>
</dbReference>
<keyword evidence="2 6" id="KW-0238">DNA-binding</keyword>
<dbReference type="PROSITE" id="PS50043">
    <property type="entry name" value="HTH_LUXR_2"/>
    <property type="match status" value="1"/>
</dbReference>
<dbReference type="InterPro" id="IPR001789">
    <property type="entry name" value="Sig_transdc_resp-reg_receiver"/>
</dbReference>
<dbReference type="Pfam" id="PF00072">
    <property type="entry name" value="Response_reg"/>
    <property type="match status" value="1"/>
</dbReference>
<dbReference type="InterPro" id="IPR016032">
    <property type="entry name" value="Sig_transdc_resp-reg_C-effctor"/>
</dbReference>
<dbReference type="InterPro" id="IPR011006">
    <property type="entry name" value="CheY-like_superfamily"/>
</dbReference>
<organism evidence="6 7">
    <name type="scientific">Oleomonas cavernae</name>
    <dbReference type="NCBI Taxonomy" id="2320859"/>
    <lineage>
        <taxon>Bacteria</taxon>
        <taxon>Pseudomonadati</taxon>
        <taxon>Pseudomonadota</taxon>
        <taxon>Alphaproteobacteria</taxon>
        <taxon>Acetobacterales</taxon>
        <taxon>Acetobacteraceae</taxon>
        <taxon>Oleomonas</taxon>
    </lineage>
</organism>
<evidence type="ECO:0000256" key="2">
    <source>
        <dbReference type="ARBA" id="ARBA00023125"/>
    </source>
</evidence>
<dbReference type="GO" id="GO:0006355">
    <property type="term" value="P:regulation of DNA-templated transcription"/>
    <property type="evidence" value="ECO:0007669"/>
    <property type="project" value="InterPro"/>
</dbReference>
<sequence>MDDGALTILVADDHTLFRDGLRQVLIQFDPRARVVEAASLATVCAALRAEPAIALCLIDLHMPGMAGPESLEVIRAVAPRTPLLVISGDDTPAQIEAVRAHGAAGFVAKTASIPALLDALQAVLDGEACFPQTPVVPPPGGHRLTERQVAILRLMAQGASNKEIANSLGIALQTVKNHGATILRLLNARNRTAAVQAAMRLGLIGAPPGPAGPP</sequence>
<dbReference type="PANTHER" id="PTHR45566">
    <property type="entry name" value="HTH-TYPE TRANSCRIPTIONAL REGULATOR YHJB-RELATED"/>
    <property type="match status" value="1"/>
</dbReference>
<dbReference type="GO" id="GO:0003677">
    <property type="term" value="F:DNA binding"/>
    <property type="evidence" value="ECO:0007669"/>
    <property type="project" value="UniProtKB-KW"/>
</dbReference>
<dbReference type="PRINTS" id="PR00038">
    <property type="entry name" value="HTHLUXR"/>
</dbReference>
<dbReference type="CDD" id="cd17535">
    <property type="entry name" value="REC_NarL-like"/>
    <property type="match status" value="1"/>
</dbReference>
<dbReference type="Proteomes" id="UP000284605">
    <property type="component" value="Unassembled WGS sequence"/>
</dbReference>
<protein>
    <submittedName>
        <fullName evidence="6">DNA-binding response regulator</fullName>
    </submittedName>
</protein>
<feature type="modified residue" description="4-aspartylphosphate" evidence="3">
    <location>
        <position position="59"/>
    </location>
</feature>
<dbReference type="PROSITE" id="PS50110">
    <property type="entry name" value="RESPONSE_REGULATORY"/>
    <property type="match status" value="1"/>
</dbReference>
<dbReference type="RefSeq" id="WP_119781867.1">
    <property type="nucleotide sequence ID" value="NZ_QYUK01000011.1"/>
</dbReference>
<evidence type="ECO:0000259" key="5">
    <source>
        <dbReference type="PROSITE" id="PS50110"/>
    </source>
</evidence>
<dbReference type="SUPFAM" id="SSF52172">
    <property type="entry name" value="CheY-like"/>
    <property type="match status" value="1"/>
</dbReference>
<keyword evidence="7" id="KW-1185">Reference proteome</keyword>
<feature type="domain" description="Response regulatory" evidence="5">
    <location>
        <begin position="7"/>
        <end position="124"/>
    </location>
</feature>
<dbReference type="Gene3D" id="3.40.50.2300">
    <property type="match status" value="1"/>
</dbReference>
<dbReference type="GO" id="GO:0000160">
    <property type="term" value="P:phosphorelay signal transduction system"/>
    <property type="evidence" value="ECO:0007669"/>
    <property type="project" value="InterPro"/>
</dbReference>
<evidence type="ECO:0000313" key="7">
    <source>
        <dbReference type="Proteomes" id="UP000284605"/>
    </source>
</evidence>
<dbReference type="SMART" id="SM00421">
    <property type="entry name" value="HTH_LUXR"/>
    <property type="match status" value="1"/>
</dbReference>